<dbReference type="EMBL" id="JADOUF010000001">
    <property type="protein sequence ID" value="MBG6135498.1"/>
    <property type="molecule type" value="Genomic_DNA"/>
</dbReference>
<organism evidence="1 2">
    <name type="scientific">Longispora fulva</name>
    <dbReference type="NCBI Taxonomy" id="619741"/>
    <lineage>
        <taxon>Bacteria</taxon>
        <taxon>Bacillati</taxon>
        <taxon>Actinomycetota</taxon>
        <taxon>Actinomycetes</taxon>
        <taxon>Micromonosporales</taxon>
        <taxon>Micromonosporaceae</taxon>
        <taxon>Longispora</taxon>
    </lineage>
</organism>
<accession>A0A8J7G872</accession>
<dbReference type="RefSeq" id="WP_197002597.1">
    <property type="nucleotide sequence ID" value="NZ_BONS01000002.1"/>
</dbReference>
<evidence type="ECO:0000313" key="1">
    <source>
        <dbReference type="EMBL" id="MBG6135498.1"/>
    </source>
</evidence>
<dbReference type="Proteomes" id="UP000622552">
    <property type="component" value="Unassembled WGS sequence"/>
</dbReference>
<reference evidence="1" key="1">
    <citation type="submission" date="2020-11" db="EMBL/GenBank/DDBJ databases">
        <title>Sequencing the genomes of 1000 actinobacteria strains.</title>
        <authorList>
            <person name="Klenk H.-P."/>
        </authorList>
    </citation>
    <scope>NUCLEOTIDE SEQUENCE</scope>
    <source>
        <strain evidence="1">DSM 45356</strain>
    </source>
</reference>
<gene>
    <name evidence="1" type="ORF">IW245_001692</name>
</gene>
<sequence>MGISRYLQSTRNLVGSGLGLLALGLHALSLAGRYWPLVVAGSYLAGALSTPPDRRVALREPEPAEELRTSLTRLTTTVGQHEVRLPLSALEHVRRTVAMLDELLKVPVDLAANPENWFTVHTVIGVELPTAVLTFLNQPRWHSALPGVRPGEMTLIDELEAIETKVAAVSDAVYEVSVRRAANEL</sequence>
<protein>
    <submittedName>
        <fullName evidence="1">Uncharacterized protein</fullName>
    </submittedName>
</protein>
<proteinExistence type="predicted"/>
<evidence type="ECO:0000313" key="2">
    <source>
        <dbReference type="Proteomes" id="UP000622552"/>
    </source>
</evidence>
<comment type="caution">
    <text evidence="1">The sequence shown here is derived from an EMBL/GenBank/DDBJ whole genome shotgun (WGS) entry which is preliminary data.</text>
</comment>
<name>A0A8J7G872_9ACTN</name>
<dbReference type="AlphaFoldDB" id="A0A8J7G872"/>
<keyword evidence="2" id="KW-1185">Reference proteome</keyword>